<protein>
    <submittedName>
        <fullName evidence="3">Uncharacterized protein</fullName>
    </submittedName>
</protein>
<feature type="compositionally biased region" description="Basic and acidic residues" evidence="1">
    <location>
        <begin position="89"/>
        <end position="107"/>
    </location>
</feature>
<sequence length="196" mass="21370">MLVTSGQVSVAVSSGIVFLCTAALFLSGYVLQQRTLRDLREAIKQPPRPSPKIFLPDRFKQSTTELADGTVVALDDDGNRVQGQDQDQGQDRDQDRDRDQNRDRDVVGQKPVIVEVRPTLPGDAVGKGGGGGGGEGGKPTKTTVKGGKKKGKGGGGKEGAEEPQKPMSRAERRRRIKEEIQKSAQGERGYYRRRLW</sequence>
<keyword evidence="2" id="KW-0812">Transmembrane</keyword>
<proteinExistence type="predicted"/>
<feature type="transmembrane region" description="Helical" evidence="2">
    <location>
        <begin position="12"/>
        <end position="31"/>
    </location>
</feature>
<dbReference type="AlphaFoldDB" id="A0AAE0LV13"/>
<feature type="compositionally biased region" description="Basic and acidic residues" evidence="1">
    <location>
        <begin position="158"/>
        <end position="181"/>
    </location>
</feature>
<keyword evidence="2" id="KW-1133">Transmembrane helix</keyword>
<evidence type="ECO:0000313" key="3">
    <source>
        <dbReference type="EMBL" id="KAK3298355.1"/>
    </source>
</evidence>
<reference evidence="3" key="1">
    <citation type="journal article" date="2023" name="Mol. Phylogenet. Evol.">
        <title>Genome-scale phylogeny and comparative genomics of the fungal order Sordariales.</title>
        <authorList>
            <person name="Hensen N."/>
            <person name="Bonometti L."/>
            <person name="Westerberg I."/>
            <person name="Brannstrom I.O."/>
            <person name="Guillou S."/>
            <person name="Cros-Aarteil S."/>
            <person name="Calhoun S."/>
            <person name="Haridas S."/>
            <person name="Kuo A."/>
            <person name="Mondo S."/>
            <person name="Pangilinan J."/>
            <person name="Riley R."/>
            <person name="LaButti K."/>
            <person name="Andreopoulos B."/>
            <person name="Lipzen A."/>
            <person name="Chen C."/>
            <person name="Yan M."/>
            <person name="Daum C."/>
            <person name="Ng V."/>
            <person name="Clum A."/>
            <person name="Steindorff A."/>
            <person name="Ohm R.A."/>
            <person name="Martin F."/>
            <person name="Silar P."/>
            <person name="Natvig D.O."/>
            <person name="Lalanne C."/>
            <person name="Gautier V."/>
            <person name="Ament-Velasquez S.L."/>
            <person name="Kruys A."/>
            <person name="Hutchinson M.I."/>
            <person name="Powell A.J."/>
            <person name="Barry K."/>
            <person name="Miller A.N."/>
            <person name="Grigoriev I.V."/>
            <person name="Debuchy R."/>
            <person name="Gladieux P."/>
            <person name="Hiltunen Thoren M."/>
            <person name="Johannesson H."/>
        </authorList>
    </citation>
    <scope>NUCLEOTIDE SEQUENCE</scope>
    <source>
        <strain evidence="3">CBS 168.71</strain>
    </source>
</reference>
<organism evidence="3 4">
    <name type="scientific">Chaetomium fimeti</name>
    <dbReference type="NCBI Taxonomy" id="1854472"/>
    <lineage>
        <taxon>Eukaryota</taxon>
        <taxon>Fungi</taxon>
        <taxon>Dikarya</taxon>
        <taxon>Ascomycota</taxon>
        <taxon>Pezizomycotina</taxon>
        <taxon>Sordariomycetes</taxon>
        <taxon>Sordariomycetidae</taxon>
        <taxon>Sordariales</taxon>
        <taxon>Chaetomiaceae</taxon>
        <taxon>Chaetomium</taxon>
    </lineage>
</organism>
<keyword evidence="2" id="KW-0472">Membrane</keyword>
<feature type="compositionally biased region" description="Gly residues" evidence="1">
    <location>
        <begin position="125"/>
        <end position="137"/>
    </location>
</feature>
<keyword evidence="4" id="KW-1185">Reference proteome</keyword>
<gene>
    <name evidence="3" type="ORF">B0H64DRAFT_429591</name>
</gene>
<dbReference type="GeneID" id="87842851"/>
<accession>A0AAE0LV13</accession>
<dbReference type="EMBL" id="JAUEPN010000002">
    <property type="protein sequence ID" value="KAK3298355.1"/>
    <property type="molecule type" value="Genomic_DNA"/>
</dbReference>
<name>A0AAE0LV13_9PEZI</name>
<comment type="caution">
    <text evidence="3">The sequence shown here is derived from an EMBL/GenBank/DDBJ whole genome shotgun (WGS) entry which is preliminary data.</text>
</comment>
<dbReference type="RefSeq" id="XP_062661869.1">
    <property type="nucleotide sequence ID" value="XM_062805903.1"/>
</dbReference>
<feature type="region of interest" description="Disordered" evidence="1">
    <location>
        <begin position="71"/>
        <end position="196"/>
    </location>
</feature>
<evidence type="ECO:0000256" key="1">
    <source>
        <dbReference type="SAM" id="MobiDB-lite"/>
    </source>
</evidence>
<dbReference type="Proteomes" id="UP001278766">
    <property type="component" value="Unassembled WGS sequence"/>
</dbReference>
<evidence type="ECO:0000256" key="2">
    <source>
        <dbReference type="SAM" id="Phobius"/>
    </source>
</evidence>
<evidence type="ECO:0000313" key="4">
    <source>
        <dbReference type="Proteomes" id="UP001278766"/>
    </source>
</evidence>
<reference evidence="3" key="2">
    <citation type="submission" date="2023-06" db="EMBL/GenBank/DDBJ databases">
        <authorList>
            <consortium name="Lawrence Berkeley National Laboratory"/>
            <person name="Haridas S."/>
            <person name="Hensen N."/>
            <person name="Bonometti L."/>
            <person name="Westerberg I."/>
            <person name="Brannstrom I.O."/>
            <person name="Guillou S."/>
            <person name="Cros-Aarteil S."/>
            <person name="Calhoun S."/>
            <person name="Kuo A."/>
            <person name="Mondo S."/>
            <person name="Pangilinan J."/>
            <person name="Riley R."/>
            <person name="Labutti K."/>
            <person name="Andreopoulos B."/>
            <person name="Lipzen A."/>
            <person name="Chen C."/>
            <person name="Yanf M."/>
            <person name="Daum C."/>
            <person name="Ng V."/>
            <person name="Clum A."/>
            <person name="Steindorff A."/>
            <person name="Ohm R."/>
            <person name="Martin F."/>
            <person name="Silar P."/>
            <person name="Natvig D."/>
            <person name="Lalanne C."/>
            <person name="Gautier V."/>
            <person name="Ament-Velasquez S.L."/>
            <person name="Kruys A."/>
            <person name="Hutchinson M.I."/>
            <person name="Powell A.J."/>
            <person name="Barry K."/>
            <person name="Miller A.N."/>
            <person name="Grigoriev I.V."/>
            <person name="Debuchy R."/>
            <person name="Gladieux P."/>
            <person name="Thoren M.H."/>
            <person name="Johannesson H."/>
        </authorList>
    </citation>
    <scope>NUCLEOTIDE SEQUENCE</scope>
    <source>
        <strain evidence="3">CBS 168.71</strain>
    </source>
</reference>